<dbReference type="PANTHER" id="PTHR42770:SF16">
    <property type="entry name" value="AMINO ACID PERMEASE"/>
    <property type="match status" value="1"/>
</dbReference>
<evidence type="ECO:0000259" key="6">
    <source>
        <dbReference type="Pfam" id="PF00324"/>
    </source>
</evidence>
<evidence type="ECO:0000256" key="3">
    <source>
        <dbReference type="ARBA" id="ARBA00022989"/>
    </source>
</evidence>
<gene>
    <name evidence="7" type="ORF">ACFQ3F_20660</name>
</gene>
<accession>A0ABW3W4H9</accession>
<dbReference type="InterPro" id="IPR050367">
    <property type="entry name" value="APC_superfamily"/>
</dbReference>
<dbReference type="PANTHER" id="PTHR42770">
    <property type="entry name" value="AMINO ACID TRANSPORTER-RELATED"/>
    <property type="match status" value="1"/>
</dbReference>
<keyword evidence="8" id="KW-1185">Reference proteome</keyword>
<feature type="transmembrane region" description="Helical" evidence="5">
    <location>
        <begin position="350"/>
        <end position="372"/>
    </location>
</feature>
<dbReference type="Pfam" id="PF00324">
    <property type="entry name" value="AA_permease"/>
    <property type="match status" value="1"/>
</dbReference>
<feature type="transmembrane region" description="Helical" evidence="5">
    <location>
        <begin position="143"/>
        <end position="164"/>
    </location>
</feature>
<feature type="transmembrane region" description="Helical" evidence="5">
    <location>
        <begin position="307"/>
        <end position="329"/>
    </location>
</feature>
<dbReference type="RefSeq" id="WP_367919506.1">
    <property type="nucleotide sequence ID" value="NZ_BAABAC010000023.1"/>
</dbReference>
<evidence type="ECO:0000313" key="7">
    <source>
        <dbReference type="EMBL" id="MFD1250218.1"/>
    </source>
</evidence>
<evidence type="ECO:0000256" key="1">
    <source>
        <dbReference type="ARBA" id="ARBA00004141"/>
    </source>
</evidence>
<feature type="transmembrane region" description="Helical" evidence="5">
    <location>
        <begin position="384"/>
        <end position="408"/>
    </location>
</feature>
<feature type="transmembrane region" description="Helical" evidence="5">
    <location>
        <begin position="171"/>
        <end position="193"/>
    </location>
</feature>
<organism evidence="7 8">
    <name type="scientific">Nocardioides ginsengisoli</name>
    <dbReference type="NCBI Taxonomy" id="363868"/>
    <lineage>
        <taxon>Bacteria</taxon>
        <taxon>Bacillati</taxon>
        <taxon>Actinomycetota</taxon>
        <taxon>Actinomycetes</taxon>
        <taxon>Propionibacteriales</taxon>
        <taxon>Nocardioidaceae</taxon>
        <taxon>Nocardioides</taxon>
    </lineage>
</organism>
<dbReference type="PIRSF" id="PIRSF006060">
    <property type="entry name" value="AA_transporter"/>
    <property type="match status" value="1"/>
</dbReference>
<feature type="domain" description="Amino acid permease/ SLC12A" evidence="6">
    <location>
        <begin position="32"/>
        <end position="444"/>
    </location>
</feature>
<keyword evidence="4 5" id="KW-0472">Membrane</keyword>
<feature type="transmembrane region" description="Helical" evidence="5">
    <location>
        <begin position="450"/>
        <end position="470"/>
    </location>
</feature>
<dbReference type="EMBL" id="JBHTLX010000023">
    <property type="protein sequence ID" value="MFD1250218.1"/>
    <property type="molecule type" value="Genomic_DNA"/>
</dbReference>
<protein>
    <submittedName>
        <fullName evidence="7">APC family permease</fullName>
    </submittedName>
</protein>
<feature type="transmembrane region" description="Helical" evidence="5">
    <location>
        <begin position="420"/>
        <end position="438"/>
    </location>
</feature>
<evidence type="ECO:0000256" key="4">
    <source>
        <dbReference type="ARBA" id="ARBA00023136"/>
    </source>
</evidence>
<evidence type="ECO:0000256" key="2">
    <source>
        <dbReference type="ARBA" id="ARBA00022692"/>
    </source>
</evidence>
<evidence type="ECO:0000313" key="8">
    <source>
        <dbReference type="Proteomes" id="UP001597229"/>
    </source>
</evidence>
<feature type="transmembrane region" description="Helical" evidence="5">
    <location>
        <begin position="247"/>
        <end position="268"/>
    </location>
</feature>
<feature type="transmembrane region" description="Helical" evidence="5">
    <location>
        <begin position="113"/>
        <end position="131"/>
    </location>
</feature>
<feature type="transmembrane region" description="Helical" evidence="5">
    <location>
        <begin position="27"/>
        <end position="47"/>
    </location>
</feature>
<keyword evidence="2 5" id="KW-0812">Transmembrane</keyword>
<feature type="transmembrane region" description="Helical" evidence="5">
    <location>
        <begin position="213"/>
        <end position="235"/>
    </location>
</feature>
<evidence type="ECO:0000256" key="5">
    <source>
        <dbReference type="SAM" id="Phobius"/>
    </source>
</evidence>
<comment type="caution">
    <text evidence="7">The sequence shown here is derived from an EMBL/GenBank/DDBJ whole genome shotgun (WGS) entry which is preliminary data.</text>
</comment>
<dbReference type="Proteomes" id="UP001597229">
    <property type="component" value="Unassembled WGS sequence"/>
</dbReference>
<reference evidence="8" key="1">
    <citation type="journal article" date="2019" name="Int. J. Syst. Evol. Microbiol.">
        <title>The Global Catalogue of Microorganisms (GCM) 10K type strain sequencing project: providing services to taxonomists for standard genome sequencing and annotation.</title>
        <authorList>
            <consortium name="The Broad Institute Genomics Platform"/>
            <consortium name="The Broad Institute Genome Sequencing Center for Infectious Disease"/>
            <person name="Wu L."/>
            <person name="Ma J."/>
        </authorList>
    </citation>
    <scope>NUCLEOTIDE SEQUENCE [LARGE SCALE GENOMIC DNA]</scope>
    <source>
        <strain evidence="8">CCUG 52478</strain>
    </source>
</reference>
<dbReference type="Gene3D" id="1.20.1740.10">
    <property type="entry name" value="Amino acid/polyamine transporter I"/>
    <property type="match status" value="1"/>
</dbReference>
<feature type="transmembrane region" description="Helical" evidence="5">
    <location>
        <begin position="59"/>
        <end position="82"/>
    </location>
</feature>
<sequence>MTTGSVNDDAAQQSADIADGRLAGGRLGTLQIVFFVIAAASPLTVVLSTGPFSLRFGGIGAPGAMLATGLVLTLFACGFTAMSKYVRDAGAFYAYVGEGLGPRPGAGTALMTMAAYGLCVIGFIGYLGVFADQSAADILNLDLPWQVWSLLFAGIVGIVGYCQVDVGAKVLGVLLTLEVGVIVVLLVAVLFQGGPETPSVAPLSPDNVLFADGSGTLFLLAFGAFIGFEGTAIYAEEAKSPERSVPRATYLAVGFLALFYTLSFWVVVYGYGIDDALAAAQGDDFLNMVFAQADQYVGGGLVTALRILIVTSFLATVIAFHNACTRYMFSLGRDRMLPRGLGRTHPRMASPHIASLTLTVITYVTVVCAIIAGLDPYLELGTWLYASGVIGVVAAQAICALAVVAFFLRDRRGHGALRVLVAPALGFLGLAAALYLMISNFSYLSGYTDTFPNALMIGATPLCFVVGALMRRRSRGPSATRTTEQPPTPVR</sequence>
<comment type="subcellular location">
    <subcellularLocation>
        <location evidence="1">Membrane</location>
        <topology evidence="1">Multi-pass membrane protein</topology>
    </subcellularLocation>
</comment>
<name>A0ABW3W4H9_9ACTN</name>
<keyword evidence="3 5" id="KW-1133">Transmembrane helix</keyword>
<dbReference type="InterPro" id="IPR004841">
    <property type="entry name" value="AA-permease/SLC12A_dom"/>
</dbReference>
<proteinExistence type="predicted"/>